<evidence type="ECO:0000256" key="1">
    <source>
        <dbReference type="SAM" id="MobiDB-lite"/>
    </source>
</evidence>
<keyword evidence="3" id="KW-1185">Reference proteome</keyword>
<feature type="non-terminal residue" evidence="2">
    <location>
        <position position="1"/>
    </location>
</feature>
<reference evidence="2 3" key="1">
    <citation type="submission" date="2020-02" db="EMBL/GenBank/DDBJ databases">
        <title>Draft genome sequence of Haematococcus lacustris strain NIES-144.</title>
        <authorList>
            <person name="Morimoto D."/>
            <person name="Nakagawa S."/>
            <person name="Yoshida T."/>
            <person name="Sawayama S."/>
        </authorList>
    </citation>
    <scope>NUCLEOTIDE SEQUENCE [LARGE SCALE GENOMIC DNA]</scope>
    <source>
        <strain evidence="2 3">NIES-144</strain>
    </source>
</reference>
<accession>A0A699YQB3</accession>
<evidence type="ECO:0000313" key="3">
    <source>
        <dbReference type="Proteomes" id="UP000485058"/>
    </source>
</evidence>
<name>A0A699YQB3_HAELA</name>
<evidence type="ECO:0000313" key="2">
    <source>
        <dbReference type="EMBL" id="GFH09968.1"/>
    </source>
</evidence>
<dbReference type="Proteomes" id="UP000485058">
    <property type="component" value="Unassembled WGS sequence"/>
</dbReference>
<feature type="non-terminal residue" evidence="2">
    <location>
        <position position="74"/>
    </location>
</feature>
<feature type="region of interest" description="Disordered" evidence="1">
    <location>
        <begin position="1"/>
        <end position="74"/>
    </location>
</feature>
<feature type="compositionally biased region" description="Polar residues" evidence="1">
    <location>
        <begin position="8"/>
        <end position="23"/>
    </location>
</feature>
<protein>
    <submittedName>
        <fullName evidence="2">Uncharacterized protein</fullName>
    </submittedName>
</protein>
<gene>
    <name evidence="2" type="ORF">HaLaN_05203</name>
</gene>
<dbReference type="EMBL" id="BLLF01000278">
    <property type="protein sequence ID" value="GFH09968.1"/>
    <property type="molecule type" value="Genomic_DNA"/>
</dbReference>
<proteinExistence type="predicted"/>
<organism evidence="2 3">
    <name type="scientific">Haematococcus lacustris</name>
    <name type="common">Green alga</name>
    <name type="synonym">Haematococcus pluvialis</name>
    <dbReference type="NCBI Taxonomy" id="44745"/>
    <lineage>
        <taxon>Eukaryota</taxon>
        <taxon>Viridiplantae</taxon>
        <taxon>Chlorophyta</taxon>
        <taxon>core chlorophytes</taxon>
        <taxon>Chlorophyceae</taxon>
        <taxon>CS clade</taxon>
        <taxon>Chlamydomonadales</taxon>
        <taxon>Haematococcaceae</taxon>
        <taxon>Haematococcus</taxon>
    </lineage>
</organism>
<dbReference type="AlphaFoldDB" id="A0A699YQB3"/>
<comment type="caution">
    <text evidence="2">The sequence shown here is derived from an EMBL/GenBank/DDBJ whole genome shotgun (WGS) entry which is preliminary data.</text>
</comment>
<sequence>MAAAMASPQATGQRSSVEGSSGTAMMASTDMLSRLLISPHRPSEPVLPTPTAEIAQQPERNPCLPLAENPENSQ</sequence>